<comment type="caution">
    <text evidence="1">The sequence shown here is derived from an EMBL/GenBank/DDBJ whole genome shotgun (WGS) entry which is preliminary data.</text>
</comment>
<dbReference type="EMBL" id="JBBYHR010000007">
    <property type="protein sequence ID" value="MEL1245118.1"/>
    <property type="molecule type" value="Genomic_DNA"/>
</dbReference>
<accession>A0ABU9HY75</accession>
<reference evidence="1 2" key="1">
    <citation type="submission" date="2024-04" db="EMBL/GenBank/DDBJ databases">
        <title>Flavobacterium sp. DGU11 16S ribosomal RNA gene Genome sequencing and assembly.</title>
        <authorList>
            <person name="Park S."/>
        </authorList>
    </citation>
    <scope>NUCLEOTIDE SEQUENCE [LARGE SCALE GENOMIC DNA]</scope>
    <source>
        <strain evidence="1 2">DGU11</strain>
    </source>
</reference>
<gene>
    <name evidence="1" type="ORF">AAEO56_12650</name>
</gene>
<name>A0ABU9HY75_9FLAO</name>
<evidence type="ECO:0000313" key="1">
    <source>
        <dbReference type="EMBL" id="MEL1245118.1"/>
    </source>
</evidence>
<evidence type="ECO:0000313" key="2">
    <source>
        <dbReference type="Proteomes" id="UP001464555"/>
    </source>
</evidence>
<dbReference type="InterPro" id="IPR025586">
    <property type="entry name" value="PcfJ"/>
</dbReference>
<keyword evidence="2" id="KW-1185">Reference proteome</keyword>
<sequence length="463" mass="53084">METQSTAIQIAARPGFREMVERLYAEQRPLQYGETTLEGFIRFQFASMDMMGESHKPKKDAFRILLLLMHTKKCYGVLRNPAFINVLVNVAWFEDKTVRPVAEWVKDSLTAEGQLASLIRHCFAKYEVPEFMEYTFAENSRIPMYYYIKLGRGDSVQALNIIPAGFTARMAHEFRNTPKQFTIVQAIRRAQALGCGATAARAEAVAWAHEFERFQNPVFTLAVIRFVAKVEENIPFDQLQQALEYLNEMYRTNNAYSFKGRTWASVTKRAAEYHAELARKRAAEQFSDWELCGVKDYEVEKENGIFRIIQLGTSEALYEEGREMSHCVADYAYDCTLGTVAIFSMRRFVPGDVGYVTLATIEVAIETAEIVQAKAKFNEMPCDEARAVMMDWAVAEKLTDGTFYEEEYVPPPPADVHYQGGQPVQQPVDYYRPYRPKNEISATEVVRIVLIIIKVLWILSKLR</sequence>
<proteinExistence type="predicted"/>
<dbReference type="Proteomes" id="UP001464555">
    <property type="component" value="Unassembled WGS sequence"/>
</dbReference>
<protein>
    <submittedName>
        <fullName evidence="1">PcfJ domain-containing protein</fullName>
    </submittedName>
</protein>
<organism evidence="1 2">
    <name type="scientific">Flavobacterium arundinis</name>
    <dbReference type="NCBI Taxonomy" id="3139143"/>
    <lineage>
        <taxon>Bacteria</taxon>
        <taxon>Pseudomonadati</taxon>
        <taxon>Bacteroidota</taxon>
        <taxon>Flavobacteriia</taxon>
        <taxon>Flavobacteriales</taxon>
        <taxon>Flavobacteriaceae</taxon>
        <taxon>Flavobacterium</taxon>
    </lineage>
</organism>
<dbReference type="RefSeq" id="WP_341697434.1">
    <property type="nucleotide sequence ID" value="NZ_JBBYHR010000007.1"/>
</dbReference>
<dbReference type="Pfam" id="PF14284">
    <property type="entry name" value="PcfJ"/>
    <property type="match status" value="1"/>
</dbReference>